<dbReference type="Proteomes" id="UP000199520">
    <property type="component" value="Unassembled WGS sequence"/>
</dbReference>
<dbReference type="GO" id="GO:0009697">
    <property type="term" value="P:salicylic acid biosynthetic process"/>
    <property type="evidence" value="ECO:0007669"/>
    <property type="project" value="TreeGrafter"/>
</dbReference>
<evidence type="ECO:0000259" key="6">
    <source>
        <dbReference type="Pfam" id="PF00425"/>
    </source>
</evidence>
<reference evidence="8" key="1">
    <citation type="submission" date="2016-10" db="EMBL/GenBank/DDBJ databases">
        <authorList>
            <person name="Varghese N."/>
            <person name="Submissions S."/>
        </authorList>
    </citation>
    <scope>NUCLEOTIDE SEQUENCE [LARGE SCALE GENOMIC DNA]</scope>
    <source>
        <strain evidence="8">DSM 13327</strain>
    </source>
</reference>
<evidence type="ECO:0000256" key="4">
    <source>
        <dbReference type="ARBA" id="ARBA00023235"/>
    </source>
</evidence>
<dbReference type="GO" id="GO:0008909">
    <property type="term" value="F:isochorismate synthase activity"/>
    <property type="evidence" value="ECO:0007669"/>
    <property type="project" value="UniProtKB-EC"/>
</dbReference>
<dbReference type="NCBIfam" id="TIGR00543">
    <property type="entry name" value="isochor_syn"/>
    <property type="match status" value="1"/>
</dbReference>
<accession>A0A1I4JM86</accession>
<evidence type="ECO:0000256" key="1">
    <source>
        <dbReference type="ARBA" id="ARBA00000799"/>
    </source>
</evidence>
<evidence type="ECO:0000313" key="7">
    <source>
        <dbReference type="EMBL" id="SFL67594.1"/>
    </source>
</evidence>
<dbReference type="RefSeq" id="WP_090935388.1">
    <property type="nucleotide sequence ID" value="NZ_FOTS01000013.1"/>
</dbReference>
<dbReference type="OrthoDB" id="9803598at2"/>
<dbReference type="SUPFAM" id="SSF56322">
    <property type="entry name" value="ADC synthase"/>
    <property type="match status" value="1"/>
</dbReference>
<evidence type="ECO:0000313" key="8">
    <source>
        <dbReference type="Proteomes" id="UP000199520"/>
    </source>
</evidence>
<dbReference type="PANTHER" id="PTHR42839">
    <property type="entry name" value="ISOCHORISMATE SYNTHASE ENTC"/>
    <property type="match status" value="1"/>
</dbReference>
<dbReference type="PANTHER" id="PTHR42839:SF2">
    <property type="entry name" value="ISOCHORISMATE SYNTHASE ENTC"/>
    <property type="match status" value="1"/>
</dbReference>
<dbReference type="Gene3D" id="3.60.120.10">
    <property type="entry name" value="Anthranilate synthase"/>
    <property type="match status" value="1"/>
</dbReference>
<protein>
    <recommendedName>
        <fullName evidence="3">isochorismate synthase</fullName>
        <ecNumber evidence="3">5.4.4.2</ecNumber>
    </recommendedName>
    <alternativeName>
        <fullName evidence="5">Isochorismate mutase</fullName>
    </alternativeName>
</protein>
<feature type="domain" description="Chorismate-utilising enzyme C-terminal" evidence="6">
    <location>
        <begin position="126"/>
        <end position="394"/>
    </location>
</feature>
<keyword evidence="8" id="KW-1185">Reference proteome</keyword>
<dbReference type="InterPro" id="IPR015890">
    <property type="entry name" value="Chorismate_C"/>
</dbReference>
<name>A0A1I4JM86_9FIRM</name>
<dbReference type="InterPro" id="IPR004561">
    <property type="entry name" value="IsoChor_synthase"/>
</dbReference>
<keyword evidence="4" id="KW-0413">Isomerase</keyword>
<comment type="catalytic activity">
    <reaction evidence="1">
        <text>chorismate = isochorismate</text>
        <dbReference type="Rhea" id="RHEA:18985"/>
        <dbReference type="ChEBI" id="CHEBI:29748"/>
        <dbReference type="ChEBI" id="CHEBI:29780"/>
        <dbReference type="EC" id="5.4.4.2"/>
    </reaction>
</comment>
<organism evidence="7 8">
    <name type="scientific">Pelosinus propionicus DSM 13327</name>
    <dbReference type="NCBI Taxonomy" id="1123291"/>
    <lineage>
        <taxon>Bacteria</taxon>
        <taxon>Bacillati</taxon>
        <taxon>Bacillota</taxon>
        <taxon>Negativicutes</taxon>
        <taxon>Selenomonadales</taxon>
        <taxon>Sporomusaceae</taxon>
        <taxon>Pelosinus</taxon>
    </lineage>
</organism>
<dbReference type="EMBL" id="FOTS01000013">
    <property type="protein sequence ID" value="SFL67594.1"/>
    <property type="molecule type" value="Genomic_DNA"/>
</dbReference>
<dbReference type="EC" id="5.4.4.2" evidence="3"/>
<dbReference type="InterPro" id="IPR005801">
    <property type="entry name" value="ADC_synthase"/>
</dbReference>
<sequence>MKHQSNSAVLEKQLLNDYQVGDFFFASPKRTLLGKGSFAVIPSDLKKENQLEGLTERVLSALENAKEHGYSNPVVVGAVPFDYKKNVQLIVPETMEVSTLSQFDSVNPLQSSMASTYQIQSVPEPAQYKEGVGKGIHYIKNGHLSKIVLSRSLHLTSSTTVNIHQLLYNLAQHNTSGYTFSVDLPKTIVDKSGLTVSFSTGRTLVGASPELLVTKTGLDLMANPLAGSRPRSEDPAEDQRLAAELLSSTKDLHEHQVVVNAVAAALRPYCLTLNVPDKPSLMHTETMWHLSTVIKGELANPSTSSLELAIALHPTPAVCGSPTTLAREAIGEIEPFDRGFFAGMVGWCDANGDGEWAVTIRCAEVEASSLRLFAGAGVVAESTPEEELAETSAKFRTMLFAMGLSKDVMYK</sequence>
<dbReference type="STRING" id="1123291.SAMN04490355_101316"/>
<evidence type="ECO:0000256" key="3">
    <source>
        <dbReference type="ARBA" id="ARBA00012824"/>
    </source>
</evidence>
<dbReference type="NCBIfam" id="NF005380">
    <property type="entry name" value="PRK06923.1"/>
    <property type="match status" value="1"/>
</dbReference>
<evidence type="ECO:0000256" key="5">
    <source>
        <dbReference type="ARBA" id="ARBA00041564"/>
    </source>
</evidence>
<evidence type="ECO:0000256" key="2">
    <source>
        <dbReference type="ARBA" id="ARBA00005297"/>
    </source>
</evidence>
<comment type="similarity">
    <text evidence="2">Belongs to the isochorismate synthase family.</text>
</comment>
<dbReference type="AlphaFoldDB" id="A0A1I4JM86"/>
<gene>
    <name evidence="7" type="ORF">SAMN04490355_101316</name>
</gene>
<dbReference type="Pfam" id="PF00425">
    <property type="entry name" value="Chorismate_bind"/>
    <property type="match status" value="1"/>
</dbReference>
<proteinExistence type="inferred from homology"/>